<protein>
    <submittedName>
        <fullName evidence="1">Putative terminase</fullName>
    </submittedName>
</protein>
<dbReference type="InterPro" id="IPR027417">
    <property type="entry name" value="P-loop_NTPase"/>
</dbReference>
<name>A0A6M3K0K6_9ZZZZ</name>
<gene>
    <name evidence="1" type="ORF">MM415A01688_0005</name>
</gene>
<proteinExistence type="predicted"/>
<dbReference type="Gene3D" id="3.40.50.300">
    <property type="entry name" value="P-loop containing nucleotide triphosphate hydrolases"/>
    <property type="match status" value="1"/>
</dbReference>
<dbReference type="PANTHER" id="PTHR39184:SF1">
    <property type="entry name" value="PBSX PHAGE TERMINASE LARGE SUBUNIT"/>
    <property type="match status" value="1"/>
</dbReference>
<dbReference type="AlphaFoldDB" id="A0A6M3K0K6"/>
<dbReference type="Gene3D" id="3.30.420.280">
    <property type="match status" value="1"/>
</dbReference>
<sequence length="402" mass="45832">MVTATKEVVVKTTKVFDAIIDAFNEGKRGILLEGGTYSGKTYGALQALITIAQVAKQTIDINIVSETIPHLKGGCIRDFFKIMGQLPDGNPCYNKSDRIYHEPRWKGVLTFLSADNEKALGMRRDILFINEGDTLYWETARELISRTHLFTIIDWNPRSEFWAHEYYLNDPKWAYNHSTYLDALDVIPIDKAEEIRDLGQKDPNYHNIYELGILGKIEGLVFPKFEQVKELPDGPYFYGLDYGFAHDPTVLVKNVVIVDSLYSHQVFYDDSALTNDDIARKFKEHAIPGNVLIQADPTEPKSAEELRRLGYNVQAIDKAYANTSFGIKQVNAYHQYWTEDSLECIKEQRNCRYIKKREPGTGRVYLSDDITHQWSHGMKARMYAVATYTPASSSGGIIRVGF</sequence>
<accession>A0A6M3K0K6</accession>
<dbReference type="PANTHER" id="PTHR39184">
    <property type="match status" value="1"/>
</dbReference>
<reference evidence="1" key="1">
    <citation type="submission" date="2020-03" db="EMBL/GenBank/DDBJ databases">
        <title>The deep terrestrial virosphere.</title>
        <authorList>
            <person name="Holmfeldt K."/>
            <person name="Nilsson E."/>
            <person name="Simone D."/>
            <person name="Lopez-Fernandez M."/>
            <person name="Wu X."/>
            <person name="de Brujin I."/>
            <person name="Lundin D."/>
            <person name="Andersson A."/>
            <person name="Bertilsson S."/>
            <person name="Dopson M."/>
        </authorList>
    </citation>
    <scope>NUCLEOTIDE SEQUENCE</scope>
    <source>
        <strain evidence="1">MM415A01688</strain>
    </source>
</reference>
<evidence type="ECO:0000313" key="1">
    <source>
        <dbReference type="EMBL" id="QJA75840.1"/>
    </source>
</evidence>
<organism evidence="1">
    <name type="scientific">viral metagenome</name>
    <dbReference type="NCBI Taxonomy" id="1070528"/>
    <lineage>
        <taxon>unclassified sequences</taxon>
        <taxon>metagenomes</taxon>
        <taxon>organismal metagenomes</taxon>
    </lineage>
</organism>
<dbReference type="InterPro" id="IPR052380">
    <property type="entry name" value="Viral_DNA_packaging_terminase"/>
</dbReference>
<dbReference type="EMBL" id="MT142188">
    <property type="protein sequence ID" value="QJA75840.1"/>
    <property type="molecule type" value="Genomic_DNA"/>
</dbReference>